<evidence type="ECO:0000313" key="2">
    <source>
        <dbReference type="EMBL" id="QTD50839.1"/>
    </source>
</evidence>
<sequence>MVERDLEKGAAHARDAAETPSRRNGGIREFFDEVLREQLEHDPEMLTRLGLAEALGIPKSDDRLTRCSPCAAAESLNRAERHLARLRQFEDAGLSTSDRVSKRVLKWLLEDRLRDKPFLHHGYVVNQLNGIQLDLPAFMVGVHPLHDLEGCETYVARLHGFREKFRQLLESLRLREEMAILPPRFVVTGVLEGIDRMLAGHPEHHPLVTTLAGAAPVQDQRARWLGRAREAVEQVVFPEYRRLASYLRELLPHTDARDGVWKLPNGEAYYHHLLHHHTSLNLPVDKVHDLGEDEVARIHAEMERQFVRIGRTQGTLSQRMRALFDDPAFRYPDDEAGREHILRDYRAIVEEAQRVLPDWFDLQPASELKVARVPRFKERGAPGAYYMAPAMDGSRPGVFFVNLRDIAETPRFTMRTLAYHEAVPGHHFQMGLAQEITDLPHFRRTLSLTAYVEGWALYTENLASEMGLNPTPYDELGRLQAELLRAARLVVDTGIHALRWTRRQAIDYMIATGCLAPSDAVTEVERYIVFPAQACAYKIGMLHIQDLRFRAEDRLGSAFDVKAFHRAVLRDGALPLPVLADRVREWIRDRALAKD</sequence>
<evidence type="ECO:0000313" key="3">
    <source>
        <dbReference type="Proteomes" id="UP000663929"/>
    </source>
</evidence>
<accession>A0A8A4TLH1</accession>
<dbReference type="AlphaFoldDB" id="A0A8A4TLH1"/>
<gene>
    <name evidence="2" type="ORF">J3U87_00090</name>
</gene>
<name>A0A8A4TLH1_SULCO</name>
<organism evidence="2 3">
    <name type="scientific">Sulfidibacter corallicola</name>
    <dbReference type="NCBI Taxonomy" id="2818388"/>
    <lineage>
        <taxon>Bacteria</taxon>
        <taxon>Pseudomonadati</taxon>
        <taxon>Acidobacteriota</taxon>
        <taxon>Holophagae</taxon>
        <taxon>Acanthopleuribacterales</taxon>
        <taxon>Acanthopleuribacteraceae</taxon>
        <taxon>Sulfidibacter</taxon>
    </lineage>
</organism>
<dbReference type="EMBL" id="CP071793">
    <property type="protein sequence ID" value="QTD50839.1"/>
    <property type="molecule type" value="Genomic_DNA"/>
</dbReference>
<dbReference type="KEGG" id="scor:J3U87_00090"/>
<feature type="region of interest" description="Disordered" evidence="1">
    <location>
        <begin position="1"/>
        <end position="23"/>
    </location>
</feature>
<evidence type="ECO:0000256" key="1">
    <source>
        <dbReference type="SAM" id="MobiDB-lite"/>
    </source>
</evidence>
<dbReference type="PANTHER" id="PTHR33361">
    <property type="entry name" value="GLR0591 PROTEIN"/>
    <property type="match status" value="1"/>
</dbReference>
<dbReference type="Pfam" id="PF05960">
    <property type="entry name" value="DUF885"/>
    <property type="match status" value="1"/>
</dbReference>
<dbReference type="RefSeq" id="WP_237380916.1">
    <property type="nucleotide sequence ID" value="NZ_CP071793.1"/>
</dbReference>
<dbReference type="PANTHER" id="PTHR33361:SF2">
    <property type="entry name" value="DUF885 DOMAIN-CONTAINING PROTEIN"/>
    <property type="match status" value="1"/>
</dbReference>
<reference evidence="2" key="1">
    <citation type="submission" date="2021-03" db="EMBL/GenBank/DDBJ databases">
        <title>Acanthopleuribacteraceae sp. M133.</title>
        <authorList>
            <person name="Wang G."/>
        </authorList>
    </citation>
    <scope>NUCLEOTIDE SEQUENCE</scope>
    <source>
        <strain evidence="2">M133</strain>
    </source>
</reference>
<dbReference type="InterPro" id="IPR010281">
    <property type="entry name" value="DUF885"/>
</dbReference>
<proteinExistence type="predicted"/>
<keyword evidence="3" id="KW-1185">Reference proteome</keyword>
<feature type="compositionally biased region" description="Basic and acidic residues" evidence="1">
    <location>
        <begin position="1"/>
        <end position="21"/>
    </location>
</feature>
<dbReference type="Proteomes" id="UP000663929">
    <property type="component" value="Chromosome"/>
</dbReference>
<protein>
    <submittedName>
        <fullName evidence="2">DUF885 domain-containing protein</fullName>
    </submittedName>
</protein>